<feature type="region of interest" description="Disordered" evidence="1">
    <location>
        <begin position="151"/>
        <end position="186"/>
    </location>
</feature>
<name>A0A5C3L0Y6_COPMA</name>
<accession>A0A5C3L0Y6</accession>
<sequence length="383" mass="41128">MVNKKGCVFWDLDVCPTTYSAADALSAIRQLAGSLIDGVRGDNLNIRAYWDATAADPDNRQGFTQCYANDLQRMGVTVLETSFLDPGKKEQAMLADIAVEAIDERKLGILIVSDSQVMSYFTHKLQDVHRKARVVSLSELVVAAENVNQVPGHHHAPATAGSPSGAHTSPESSAAAPGPSPHGSEASLYLLAPKPMAPLVKVLEECKADGKIRVEKSVLGNLLLESYPKLYQEVGVKTFKKYLALAETEGIVMEGGGGPQAWVELLFDGTNVGPSNPEAIPADPAIPVAQQSPSSVQLEDDIANLRSRAPAGFGPLVEALERAKREGNPKMDKALLGNKLLKISNTVYQDAGVKDFKRYIALAQEEGIIAEGRGEKHVWVELV</sequence>
<evidence type="ECO:0008006" key="4">
    <source>
        <dbReference type="Google" id="ProtNLM"/>
    </source>
</evidence>
<dbReference type="OrthoDB" id="2928030at2759"/>
<keyword evidence="3" id="KW-1185">Reference proteome</keyword>
<dbReference type="Proteomes" id="UP000307440">
    <property type="component" value="Unassembled WGS sequence"/>
</dbReference>
<dbReference type="STRING" id="230819.A0A5C3L0Y6"/>
<gene>
    <name evidence="2" type="ORF">FA15DRAFT_667527</name>
</gene>
<feature type="compositionally biased region" description="Low complexity" evidence="1">
    <location>
        <begin position="169"/>
        <end position="186"/>
    </location>
</feature>
<dbReference type="EMBL" id="ML210175">
    <property type="protein sequence ID" value="TFK26437.1"/>
    <property type="molecule type" value="Genomic_DNA"/>
</dbReference>
<evidence type="ECO:0000256" key="1">
    <source>
        <dbReference type="SAM" id="MobiDB-lite"/>
    </source>
</evidence>
<protein>
    <recommendedName>
        <fullName evidence="4">NYN domain-containing protein</fullName>
    </recommendedName>
</protein>
<dbReference type="AlphaFoldDB" id="A0A5C3L0Y6"/>
<proteinExistence type="predicted"/>
<reference evidence="2 3" key="1">
    <citation type="journal article" date="2019" name="Nat. Ecol. Evol.">
        <title>Megaphylogeny resolves global patterns of mushroom evolution.</title>
        <authorList>
            <person name="Varga T."/>
            <person name="Krizsan K."/>
            <person name="Foldi C."/>
            <person name="Dima B."/>
            <person name="Sanchez-Garcia M."/>
            <person name="Sanchez-Ramirez S."/>
            <person name="Szollosi G.J."/>
            <person name="Szarkandi J.G."/>
            <person name="Papp V."/>
            <person name="Albert L."/>
            <person name="Andreopoulos W."/>
            <person name="Angelini C."/>
            <person name="Antonin V."/>
            <person name="Barry K.W."/>
            <person name="Bougher N.L."/>
            <person name="Buchanan P."/>
            <person name="Buyck B."/>
            <person name="Bense V."/>
            <person name="Catcheside P."/>
            <person name="Chovatia M."/>
            <person name="Cooper J."/>
            <person name="Damon W."/>
            <person name="Desjardin D."/>
            <person name="Finy P."/>
            <person name="Geml J."/>
            <person name="Haridas S."/>
            <person name="Hughes K."/>
            <person name="Justo A."/>
            <person name="Karasinski D."/>
            <person name="Kautmanova I."/>
            <person name="Kiss B."/>
            <person name="Kocsube S."/>
            <person name="Kotiranta H."/>
            <person name="LaButti K.M."/>
            <person name="Lechner B.E."/>
            <person name="Liimatainen K."/>
            <person name="Lipzen A."/>
            <person name="Lukacs Z."/>
            <person name="Mihaltcheva S."/>
            <person name="Morgado L.N."/>
            <person name="Niskanen T."/>
            <person name="Noordeloos M.E."/>
            <person name="Ohm R.A."/>
            <person name="Ortiz-Santana B."/>
            <person name="Ovrebo C."/>
            <person name="Racz N."/>
            <person name="Riley R."/>
            <person name="Savchenko A."/>
            <person name="Shiryaev A."/>
            <person name="Soop K."/>
            <person name="Spirin V."/>
            <person name="Szebenyi C."/>
            <person name="Tomsovsky M."/>
            <person name="Tulloss R.E."/>
            <person name="Uehling J."/>
            <person name="Grigoriev I.V."/>
            <person name="Vagvolgyi C."/>
            <person name="Papp T."/>
            <person name="Martin F.M."/>
            <person name="Miettinen O."/>
            <person name="Hibbett D.S."/>
            <person name="Nagy L.G."/>
        </authorList>
    </citation>
    <scope>NUCLEOTIDE SEQUENCE [LARGE SCALE GENOMIC DNA]</scope>
    <source>
        <strain evidence="2 3">CBS 121175</strain>
    </source>
</reference>
<evidence type="ECO:0000313" key="3">
    <source>
        <dbReference type="Proteomes" id="UP000307440"/>
    </source>
</evidence>
<organism evidence="2 3">
    <name type="scientific">Coprinopsis marcescibilis</name>
    <name type="common">Agaric fungus</name>
    <name type="synonym">Psathyrella marcescibilis</name>
    <dbReference type="NCBI Taxonomy" id="230819"/>
    <lineage>
        <taxon>Eukaryota</taxon>
        <taxon>Fungi</taxon>
        <taxon>Dikarya</taxon>
        <taxon>Basidiomycota</taxon>
        <taxon>Agaricomycotina</taxon>
        <taxon>Agaricomycetes</taxon>
        <taxon>Agaricomycetidae</taxon>
        <taxon>Agaricales</taxon>
        <taxon>Agaricineae</taxon>
        <taxon>Psathyrellaceae</taxon>
        <taxon>Coprinopsis</taxon>
    </lineage>
</organism>
<evidence type="ECO:0000313" key="2">
    <source>
        <dbReference type="EMBL" id="TFK26437.1"/>
    </source>
</evidence>